<evidence type="ECO:0000256" key="1">
    <source>
        <dbReference type="SAM" id="MobiDB-lite"/>
    </source>
</evidence>
<feature type="compositionally biased region" description="Low complexity" evidence="1">
    <location>
        <begin position="10"/>
        <end position="21"/>
    </location>
</feature>
<accession>A0A8E2ES69</accession>
<evidence type="ECO:0000313" key="3">
    <source>
        <dbReference type="EMBL" id="OCL03626.1"/>
    </source>
</evidence>
<feature type="domain" description="EH" evidence="2">
    <location>
        <begin position="541"/>
        <end position="591"/>
    </location>
</feature>
<evidence type="ECO:0000313" key="4">
    <source>
        <dbReference type="Proteomes" id="UP000250140"/>
    </source>
</evidence>
<feature type="compositionally biased region" description="Polar residues" evidence="1">
    <location>
        <begin position="326"/>
        <end position="367"/>
    </location>
</feature>
<dbReference type="PROSITE" id="PS50031">
    <property type="entry name" value="EH"/>
    <property type="match status" value="1"/>
</dbReference>
<gene>
    <name evidence="3" type="ORF">AOQ84DRAFT_347436</name>
</gene>
<feature type="compositionally biased region" description="Low complexity" evidence="1">
    <location>
        <begin position="391"/>
        <end position="400"/>
    </location>
</feature>
<dbReference type="CDD" id="cd00052">
    <property type="entry name" value="EH"/>
    <property type="match status" value="1"/>
</dbReference>
<feature type="region of interest" description="Disordered" evidence="1">
    <location>
        <begin position="391"/>
        <end position="485"/>
    </location>
</feature>
<dbReference type="EMBL" id="KV750704">
    <property type="protein sequence ID" value="OCL03626.1"/>
    <property type="molecule type" value="Genomic_DNA"/>
</dbReference>
<feature type="compositionally biased region" description="Polar residues" evidence="1">
    <location>
        <begin position="146"/>
        <end position="155"/>
    </location>
</feature>
<dbReference type="SUPFAM" id="SSF47473">
    <property type="entry name" value="EF-hand"/>
    <property type="match status" value="1"/>
</dbReference>
<sequence>MNGVNNTRNPSQTGPTSSTTQYNVRDAALRGASSAFSKPPVKPKPLVNNYTGGNNGALVAATTAGTAHQRDFGLSSPQNNLSPVLRQWTGGSYRPSSSPVQPLTKPNSSGALDVPFDGISNRSSSPSNIAAKLAAARHSPIRPRPETSSSPLSQGRETEVRETLPPTGSVGTARARLNLLEGSSVGLKKSHTIGPTAMDNDQKVFEDVRATDDSPILPTNSLIKMFEKARPTTPVKQRPEQVPISHKAHVPVKSPKPRRKIPLPLTEDSAVLVNDTNQGKEDYARTKPKPAGLATLKTTGESQKPPVKRKSGILSEESTAIHHPSKSLSESLNTTQSTRLTTPPETFASPRSASTNSYQPTSSYQRQSLRQITPHMTGDSLANAMVGAALASSRNVSPSPARSPAPPLPTRHQPKKHHHHPFHSRSPSPTKPKPEPGKLRTTMRKEPSSSDSEDENDRYKRKGKRVLGVGRKHPNKHHEGARKRWRDTITERERKRYEGVWAANKGLFVAPAVQVKPKVLELNRGDEPSEAAWDVHGLVVRDIWMRSRLPEYVLEEVWALVDGREIGRLRREEFVVGMWLIDQRLKGRKLPVKVGESVWGSVKGVGIRVKLGKG</sequence>
<feature type="region of interest" description="Disordered" evidence="1">
    <location>
        <begin position="68"/>
        <end position="170"/>
    </location>
</feature>
<feature type="compositionally biased region" description="Basic residues" evidence="1">
    <location>
        <begin position="459"/>
        <end position="485"/>
    </location>
</feature>
<keyword evidence="4" id="KW-1185">Reference proteome</keyword>
<dbReference type="Gene3D" id="1.10.238.10">
    <property type="entry name" value="EF-hand"/>
    <property type="match status" value="1"/>
</dbReference>
<proteinExistence type="predicted"/>
<evidence type="ECO:0000259" key="2">
    <source>
        <dbReference type="PROSITE" id="PS50031"/>
    </source>
</evidence>
<dbReference type="OrthoDB" id="10045710at2759"/>
<dbReference type="SMART" id="SM00027">
    <property type="entry name" value="EH"/>
    <property type="match status" value="1"/>
</dbReference>
<protein>
    <recommendedName>
        <fullName evidence="2">EH domain-containing protein</fullName>
    </recommendedName>
</protein>
<name>A0A8E2ES69_9PEZI</name>
<feature type="compositionally biased region" description="Polar residues" evidence="1">
    <location>
        <begin position="94"/>
        <end position="110"/>
    </location>
</feature>
<feature type="compositionally biased region" description="Basic residues" evidence="1">
    <location>
        <begin position="412"/>
        <end position="423"/>
    </location>
</feature>
<dbReference type="Proteomes" id="UP000250140">
    <property type="component" value="Unassembled WGS sequence"/>
</dbReference>
<reference evidence="3 4" key="1">
    <citation type="journal article" date="2016" name="Nat. Commun.">
        <title>Ectomycorrhizal ecology is imprinted in the genome of the dominant symbiotic fungus Cenococcum geophilum.</title>
        <authorList>
            <consortium name="DOE Joint Genome Institute"/>
            <person name="Peter M."/>
            <person name="Kohler A."/>
            <person name="Ohm R.A."/>
            <person name="Kuo A."/>
            <person name="Krutzmann J."/>
            <person name="Morin E."/>
            <person name="Arend M."/>
            <person name="Barry K.W."/>
            <person name="Binder M."/>
            <person name="Choi C."/>
            <person name="Clum A."/>
            <person name="Copeland A."/>
            <person name="Grisel N."/>
            <person name="Haridas S."/>
            <person name="Kipfer T."/>
            <person name="LaButti K."/>
            <person name="Lindquist E."/>
            <person name="Lipzen A."/>
            <person name="Maire R."/>
            <person name="Meier B."/>
            <person name="Mihaltcheva S."/>
            <person name="Molinier V."/>
            <person name="Murat C."/>
            <person name="Poggeler S."/>
            <person name="Quandt C.A."/>
            <person name="Sperisen C."/>
            <person name="Tritt A."/>
            <person name="Tisserant E."/>
            <person name="Crous P.W."/>
            <person name="Henrissat B."/>
            <person name="Nehls U."/>
            <person name="Egli S."/>
            <person name="Spatafora J.W."/>
            <person name="Grigoriev I.V."/>
            <person name="Martin F.M."/>
        </authorList>
    </citation>
    <scope>NUCLEOTIDE SEQUENCE [LARGE SCALE GENOMIC DNA]</scope>
    <source>
        <strain evidence="3 4">CBS 207.34</strain>
    </source>
</reference>
<organism evidence="3 4">
    <name type="scientific">Glonium stellatum</name>
    <dbReference type="NCBI Taxonomy" id="574774"/>
    <lineage>
        <taxon>Eukaryota</taxon>
        <taxon>Fungi</taxon>
        <taxon>Dikarya</taxon>
        <taxon>Ascomycota</taxon>
        <taxon>Pezizomycotina</taxon>
        <taxon>Dothideomycetes</taxon>
        <taxon>Pleosporomycetidae</taxon>
        <taxon>Gloniales</taxon>
        <taxon>Gloniaceae</taxon>
        <taxon>Glonium</taxon>
    </lineage>
</organism>
<dbReference type="Pfam" id="PF12763">
    <property type="entry name" value="EH"/>
    <property type="match status" value="1"/>
</dbReference>
<dbReference type="InterPro" id="IPR000261">
    <property type="entry name" value="EH_dom"/>
</dbReference>
<dbReference type="InterPro" id="IPR011992">
    <property type="entry name" value="EF-hand-dom_pair"/>
</dbReference>
<feature type="compositionally biased region" description="Basic and acidic residues" evidence="1">
    <location>
        <begin position="432"/>
        <end position="448"/>
    </location>
</feature>
<feature type="region of interest" description="Disordered" evidence="1">
    <location>
        <begin position="272"/>
        <end position="367"/>
    </location>
</feature>
<feature type="region of interest" description="Disordered" evidence="1">
    <location>
        <begin position="1"/>
        <end position="52"/>
    </location>
</feature>
<dbReference type="AlphaFoldDB" id="A0A8E2ES69"/>